<dbReference type="InterPro" id="IPR003137">
    <property type="entry name" value="PA_domain"/>
</dbReference>
<dbReference type="PANTHER" id="PTHR43806">
    <property type="entry name" value="PEPTIDASE S8"/>
    <property type="match status" value="1"/>
</dbReference>
<dbReference type="InterPro" id="IPR036852">
    <property type="entry name" value="Peptidase_S8/S53_dom_sf"/>
</dbReference>
<dbReference type="Pfam" id="PF00082">
    <property type="entry name" value="Peptidase_S8"/>
    <property type="match status" value="1"/>
</dbReference>
<dbReference type="Pfam" id="PF02225">
    <property type="entry name" value="PA"/>
    <property type="match status" value="1"/>
</dbReference>
<evidence type="ECO:0000256" key="3">
    <source>
        <dbReference type="ARBA" id="ARBA00022525"/>
    </source>
</evidence>
<evidence type="ECO:0000256" key="11">
    <source>
        <dbReference type="SAM" id="SignalP"/>
    </source>
</evidence>
<evidence type="ECO:0000256" key="4">
    <source>
        <dbReference type="ARBA" id="ARBA00022670"/>
    </source>
</evidence>
<dbReference type="Gene3D" id="3.40.50.200">
    <property type="entry name" value="Peptidase S8/S53 domain"/>
    <property type="match status" value="1"/>
</dbReference>
<feature type="domain" description="C5a peptidase/Subtilisin-like protease SBT2-like Fn3-like" evidence="15">
    <location>
        <begin position="618"/>
        <end position="719"/>
    </location>
</feature>
<feature type="active site" description="Charge relay system" evidence="8">
    <location>
        <position position="233"/>
    </location>
</feature>
<dbReference type="SUPFAM" id="SSF52743">
    <property type="entry name" value="Subtilisin-like"/>
    <property type="match status" value="1"/>
</dbReference>
<dbReference type="Pfam" id="PF05922">
    <property type="entry name" value="Inhibitor_I9"/>
    <property type="match status" value="1"/>
</dbReference>
<evidence type="ECO:0000256" key="6">
    <source>
        <dbReference type="ARBA" id="ARBA00022801"/>
    </source>
</evidence>
<keyword evidence="2" id="KW-0134">Cell wall</keyword>
<gene>
    <name evidence="16" type="ORF">ACFFGH_19075</name>
</gene>
<dbReference type="InterPro" id="IPR015500">
    <property type="entry name" value="Peptidase_S8_subtilisin-rel"/>
</dbReference>
<dbReference type="InterPro" id="IPR023827">
    <property type="entry name" value="Peptidase_S8_Asp-AS"/>
</dbReference>
<sequence>MKKSSVVVTSILATACAAALATGQGSDGVQWLESLEPAPAATSTEPVDESPQRWFVELSGTPIADGGSATQLQSEKKAFRDAARSARLKYIEHYAFDGLFNGFSVSVSRAQLSTLMRMPGVRAIYPVETIQRPETGTIGPAMATALAMTGADVAQSELGLDGSGIKVAVMDTGIDIDHPDFGGAGTNGATTFPTSRIVAGWDFVGDAFNADSSSALYNPVPSPDANPDDCGGHGTHVAGIIGANGQVKGVAPNVKFGAYRVFGCNGSTTADIMIAAMERALADGMDVLNMSIGSTYQWPEYPTAKAASRLVNRRMVVIASAGNSGGTGMYSTGAPSVGDKVISVASFDNTHTRQSVFTVSPDNTRIGYSPASSAPPPPTAGSASLARTGTTSSTADGCSALPAGSLAGQVALIRRGGCTFHLKALNAQNAGAIGVVIYNNLAGPLNPSVAGTPAITVPAVGISDTSGALLDARITGGGASLTWTAETGSFPSPTGGLLSSFTAYGMSPDLQLKPDIGAPGGAIHSTYPLESGGYATLSGTSMSAPHVAGAAALLLQAAPRTSSQQVRNILQNSAVPQLWSGNPAFGLLDLVHRQGAGMMKIDQSILATSRVEPGKLSLGESEGGAVTRSLEIENNGTAPVTYTLSSVDAIASGASTFVPQFFLPKTGVSFGTSSVTLEPGAKAVVGVTFTPPAAPVGGQYGGYLVLTPDDGSGVLRVPFAGYIGDYQARAVLTPTANGFPWLAKSTGDTYLKQDEGATYTMAGSDIPYFLVHLDHQARLFRMDVVDAATGRVWRRAMQTEHLGRNSSANGYFTFTWDGMVMAGKRSEVAPDGRYVMRISVLKALGDETNPAHWESWDSPVITVKR</sequence>
<keyword evidence="3" id="KW-0964">Secreted</keyword>
<dbReference type="InterPro" id="IPR010435">
    <property type="entry name" value="C5a/SBT2-like_Fn3"/>
</dbReference>
<keyword evidence="7 8" id="KW-0720">Serine protease</keyword>
<evidence type="ECO:0000256" key="1">
    <source>
        <dbReference type="ARBA" id="ARBA00011073"/>
    </source>
</evidence>
<reference evidence="16 17" key="1">
    <citation type="submission" date="2024-09" db="EMBL/GenBank/DDBJ databases">
        <authorList>
            <person name="Sun Q."/>
            <person name="Mori K."/>
        </authorList>
    </citation>
    <scope>NUCLEOTIDE SEQUENCE [LARGE SCALE GENOMIC DNA]</scope>
    <source>
        <strain evidence="16 17">KCTC 23076</strain>
    </source>
</reference>
<proteinExistence type="inferred from homology"/>
<feature type="chain" id="PRO_5046594634" evidence="11">
    <location>
        <begin position="22"/>
        <end position="865"/>
    </location>
</feature>
<evidence type="ECO:0000259" key="13">
    <source>
        <dbReference type="Pfam" id="PF02225"/>
    </source>
</evidence>
<evidence type="ECO:0000256" key="7">
    <source>
        <dbReference type="ARBA" id="ARBA00022825"/>
    </source>
</evidence>
<dbReference type="Gene3D" id="3.50.30.30">
    <property type="match status" value="1"/>
</dbReference>
<evidence type="ECO:0000259" key="15">
    <source>
        <dbReference type="Pfam" id="PF06280"/>
    </source>
</evidence>
<dbReference type="InterPro" id="IPR050131">
    <property type="entry name" value="Peptidase_S8_subtilisin-like"/>
</dbReference>
<evidence type="ECO:0000259" key="14">
    <source>
        <dbReference type="Pfam" id="PF05922"/>
    </source>
</evidence>
<organism evidence="16 17">
    <name type="scientific">Lysobacter korlensis</name>
    <dbReference type="NCBI Taxonomy" id="553636"/>
    <lineage>
        <taxon>Bacteria</taxon>
        <taxon>Pseudomonadati</taxon>
        <taxon>Pseudomonadota</taxon>
        <taxon>Gammaproteobacteria</taxon>
        <taxon>Lysobacterales</taxon>
        <taxon>Lysobacteraceae</taxon>
        <taxon>Lysobacter</taxon>
    </lineage>
</organism>
<feature type="region of interest" description="Disordered" evidence="10">
    <location>
        <begin position="355"/>
        <end position="391"/>
    </location>
</feature>
<dbReference type="PROSITE" id="PS00138">
    <property type="entry name" value="SUBTILASE_SER"/>
    <property type="match status" value="1"/>
</dbReference>
<dbReference type="Proteomes" id="UP001589896">
    <property type="component" value="Unassembled WGS sequence"/>
</dbReference>
<dbReference type="CDD" id="cd04818">
    <property type="entry name" value="PA_subtilisin_1"/>
    <property type="match status" value="1"/>
</dbReference>
<dbReference type="SUPFAM" id="SSF52025">
    <property type="entry name" value="PA domain"/>
    <property type="match status" value="1"/>
</dbReference>
<dbReference type="InterPro" id="IPR022398">
    <property type="entry name" value="Peptidase_S8_His-AS"/>
</dbReference>
<feature type="signal peptide" evidence="11">
    <location>
        <begin position="1"/>
        <end position="21"/>
    </location>
</feature>
<dbReference type="Gene3D" id="2.60.40.10">
    <property type="entry name" value="Immunoglobulins"/>
    <property type="match status" value="1"/>
</dbReference>
<evidence type="ECO:0000313" key="17">
    <source>
        <dbReference type="Proteomes" id="UP001589896"/>
    </source>
</evidence>
<dbReference type="InterPro" id="IPR023828">
    <property type="entry name" value="Peptidase_S8_Ser-AS"/>
</dbReference>
<dbReference type="InterPro" id="IPR013783">
    <property type="entry name" value="Ig-like_fold"/>
</dbReference>
<dbReference type="PANTHER" id="PTHR43806:SF11">
    <property type="entry name" value="CEREVISIN-RELATED"/>
    <property type="match status" value="1"/>
</dbReference>
<dbReference type="InterPro" id="IPR000209">
    <property type="entry name" value="Peptidase_S8/S53_dom"/>
</dbReference>
<comment type="similarity">
    <text evidence="1 8 9">Belongs to the peptidase S8 family.</text>
</comment>
<name>A0ABV6RSI9_9GAMM</name>
<dbReference type="InterPro" id="IPR046450">
    <property type="entry name" value="PA_dom_sf"/>
</dbReference>
<dbReference type="RefSeq" id="WP_386671173.1">
    <property type="nucleotide sequence ID" value="NZ_JBHLTG010000004.1"/>
</dbReference>
<keyword evidence="6 8" id="KW-0378">Hydrolase</keyword>
<evidence type="ECO:0000259" key="12">
    <source>
        <dbReference type="Pfam" id="PF00082"/>
    </source>
</evidence>
<accession>A0ABV6RSI9</accession>
<dbReference type="PROSITE" id="PS00136">
    <property type="entry name" value="SUBTILASE_ASP"/>
    <property type="match status" value="1"/>
</dbReference>
<comment type="caution">
    <text evidence="16">The sequence shown here is derived from an EMBL/GenBank/DDBJ whole genome shotgun (WGS) entry which is preliminary data.</text>
</comment>
<keyword evidence="5 11" id="KW-0732">Signal</keyword>
<feature type="active site" description="Charge relay system" evidence="8">
    <location>
        <position position="171"/>
    </location>
</feature>
<feature type="active site" description="Charge relay system" evidence="8">
    <location>
        <position position="541"/>
    </location>
</feature>
<evidence type="ECO:0000256" key="9">
    <source>
        <dbReference type="RuleBase" id="RU003355"/>
    </source>
</evidence>
<keyword evidence="17" id="KW-1185">Reference proteome</keyword>
<dbReference type="PROSITE" id="PS51257">
    <property type="entry name" value="PROKAR_LIPOPROTEIN"/>
    <property type="match status" value="1"/>
</dbReference>
<feature type="domain" description="Peptidase S8/S53" evidence="12">
    <location>
        <begin position="162"/>
        <end position="582"/>
    </location>
</feature>
<evidence type="ECO:0000256" key="10">
    <source>
        <dbReference type="SAM" id="MobiDB-lite"/>
    </source>
</evidence>
<dbReference type="PROSITE" id="PS51892">
    <property type="entry name" value="SUBTILASE"/>
    <property type="match status" value="1"/>
</dbReference>
<feature type="domain" description="PA" evidence="13">
    <location>
        <begin position="394"/>
        <end position="469"/>
    </location>
</feature>
<feature type="domain" description="Inhibitor I9" evidence="14">
    <location>
        <begin position="87"/>
        <end position="126"/>
    </location>
</feature>
<dbReference type="Pfam" id="PF06280">
    <property type="entry name" value="fn3_5"/>
    <property type="match status" value="1"/>
</dbReference>
<protein>
    <submittedName>
        <fullName evidence="16">S8 family serine peptidase</fullName>
    </submittedName>
</protein>
<keyword evidence="4 8" id="KW-0645">Protease</keyword>
<dbReference type="PRINTS" id="PR00723">
    <property type="entry name" value="SUBTILISIN"/>
</dbReference>
<dbReference type="EMBL" id="JBHLTG010000004">
    <property type="protein sequence ID" value="MFC0679945.1"/>
    <property type="molecule type" value="Genomic_DNA"/>
</dbReference>
<evidence type="ECO:0000256" key="8">
    <source>
        <dbReference type="PROSITE-ProRule" id="PRU01240"/>
    </source>
</evidence>
<evidence type="ECO:0000256" key="5">
    <source>
        <dbReference type="ARBA" id="ARBA00022729"/>
    </source>
</evidence>
<evidence type="ECO:0000256" key="2">
    <source>
        <dbReference type="ARBA" id="ARBA00022512"/>
    </source>
</evidence>
<evidence type="ECO:0000313" key="16">
    <source>
        <dbReference type="EMBL" id="MFC0679945.1"/>
    </source>
</evidence>
<dbReference type="InterPro" id="IPR010259">
    <property type="entry name" value="S8pro/Inhibitor_I9"/>
</dbReference>
<dbReference type="PROSITE" id="PS00137">
    <property type="entry name" value="SUBTILASE_HIS"/>
    <property type="match status" value="1"/>
</dbReference>